<evidence type="ECO:0000256" key="1">
    <source>
        <dbReference type="ARBA" id="ARBA00004370"/>
    </source>
</evidence>
<dbReference type="Gene3D" id="2.40.160.50">
    <property type="entry name" value="membrane protein fhac: a member of the omp85/tpsb transporter family"/>
    <property type="match status" value="1"/>
</dbReference>
<sequence>MKLFFCSSQQRQLRVVPILRRWLNQLAAVLLWVGMVQGAWANNYKVTVDAPKEVKETLQSYLDIVRYQTREDIRDEYLDFLIDQTPEQAASLLATLGYFDARTEVVHNNKEDDGAKPDLTVKVSVGSRVMVESAKLEVQGLIKQQDPKRINTLEFDWSLQEDEPFTQNDWSLSKTLLLRKTQSEAYAAARFLKTKAYIDPDTKKAQLSATLDSGPYFTLGEIDAAGLRRYPASVVKNVNVIKVGEAYNRQKLLDLQKRLQNLPYFSSVLVDIEQNPDDAQLTPIKVKVVELPTQNFTGLLGYGTDAGYRANVQYSHYNVFKRGWIFDTKYDWQQEKRTGTMSLTTPQNSKHFAWSLAGKVEDDLTVDVPWRESQIGLHYGRKLERTALSYDLDYFHSRFGDFNTHATVLGVSWTKNNVDNPAFPRKGYAIETSIGGASKNAGSTASFLRLYGRYRYFIPFLKSDSLLLRAEAGAVISKDSIFDVPSSLTFFAGGSSSIRGYSYQAIGVEYDGETGFPGQYLGTASAEYTHWFNKSWGAAAFYDVGTVTNSLTDVKLYQGFGLGARWHSPVGPIHFDLAYGYPRKKLSPHISIGILF</sequence>
<feature type="domain" description="POTRA" evidence="7">
    <location>
        <begin position="217"/>
        <end position="291"/>
    </location>
</feature>
<comment type="subcellular location">
    <subcellularLocation>
        <location evidence="1">Membrane</location>
    </subcellularLocation>
</comment>
<keyword evidence="3" id="KW-0812">Transmembrane</keyword>
<dbReference type="InterPro" id="IPR039910">
    <property type="entry name" value="D15-like"/>
</dbReference>
<evidence type="ECO:0000256" key="4">
    <source>
        <dbReference type="ARBA" id="ARBA00022729"/>
    </source>
</evidence>
<dbReference type="Pfam" id="PF01103">
    <property type="entry name" value="Omp85"/>
    <property type="match status" value="1"/>
</dbReference>
<keyword evidence="5" id="KW-0472">Membrane</keyword>
<keyword evidence="6" id="KW-0998">Cell outer membrane</keyword>
<evidence type="ECO:0000259" key="7">
    <source>
        <dbReference type="PROSITE" id="PS51779"/>
    </source>
</evidence>
<dbReference type="AlphaFoldDB" id="A0A4R6YBR4"/>
<gene>
    <name evidence="8" type="ORF">DFR44_101145</name>
</gene>
<comment type="caution">
    <text evidence="8">The sequence shown here is derived from an EMBL/GenBank/DDBJ whole genome shotgun (WGS) entry which is preliminary data.</text>
</comment>
<keyword evidence="2" id="KW-1134">Transmembrane beta strand</keyword>
<dbReference type="EMBL" id="SNZE01000001">
    <property type="protein sequence ID" value="TDR33095.1"/>
    <property type="molecule type" value="Genomic_DNA"/>
</dbReference>
<dbReference type="Gene3D" id="3.10.20.310">
    <property type="entry name" value="membrane protein fhac"/>
    <property type="match status" value="2"/>
</dbReference>
<proteinExistence type="predicted"/>
<evidence type="ECO:0000313" key="8">
    <source>
        <dbReference type="EMBL" id="TDR33095.1"/>
    </source>
</evidence>
<dbReference type="InterPro" id="IPR010827">
    <property type="entry name" value="BamA/TamA_POTRA"/>
</dbReference>
<evidence type="ECO:0000256" key="5">
    <source>
        <dbReference type="ARBA" id="ARBA00023136"/>
    </source>
</evidence>
<dbReference type="RefSeq" id="WP_133618781.1">
    <property type="nucleotide sequence ID" value="NZ_SNZE01000001.1"/>
</dbReference>
<organism evidence="8 9">
    <name type="scientific">Hydromonas duriensis</name>
    <dbReference type="NCBI Taxonomy" id="1527608"/>
    <lineage>
        <taxon>Bacteria</taxon>
        <taxon>Pseudomonadati</taxon>
        <taxon>Pseudomonadota</taxon>
        <taxon>Betaproteobacteria</taxon>
        <taxon>Burkholderiales</taxon>
        <taxon>Burkholderiaceae</taxon>
        <taxon>Hydromonas</taxon>
    </lineage>
</organism>
<keyword evidence="4" id="KW-0732">Signal</keyword>
<keyword evidence="9" id="KW-1185">Reference proteome</keyword>
<dbReference type="GO" id="GO:0019867">
    <property type="term" value="C:outer membrane"/>
    <property type="evidence" value="ECO:0007669"/>
    <property type="project" value="InterPro"/>
</dbReference>
<accession>A0A4R6YBR4</accession>
<evidence type="ECO:0000313" key="9">
    <source>
        <dbReference type="Proteomes" id="UP000294480"/>
    </source>
</evidence>
<dbReference type="PROSITE" id="PS51779">
    <property type="entry name" value="POTRA"/>
    <property type="match status" value="1"/>
</dbReference>
<dbReference type="InterPro" id="IPR000184">
    <property type="entry name" value="Bac_surfAg_D15"/>
</dbReference>
<dbReference type="Proteomes" id="UP000294480">
    <property type="component" value="Unassembled WGS sequence"/>
</dbReference>
<dbReference type="InterPro" id="IPR034746">
    <property type="entry name" value="POTRA"/>
</dbReference>
<dbReference type="PANTHER" id="PTHR12815">
    <property type="entry name" value="SORTING AND ASSEMBLY MACHINERY SAMM50 PROTEIN FAMILY MEMBER"/>
    <property type="match status" value="1"/>
</dbReference>
<dbReference type="Pfam" id="PF07244">
    <property type="entry name" value="POTRA"/>
    <property type="match status" value="1"/>
</dbReference>
<reference evidence="8 9" key="1">
    <citation type="submission" date="2019-03" db="EMBL/GenBank/DDBJ databases">
        <title>Genomic Encyclopedia of Type Strains, Phase IV (KMG-IV): sequencing the most valuable type-strain genomes for metagenomic binning, comparative biology and taxonomic classification.</title>
        <authorList>
            <person name="Goeker M."/>
        </authorList>
    </citation>
    <scope>NUCLEOTIDE SEQUENCE [LARGE SCALE GENOMIC DNA]</scope>
    <source>
        <strain evidence="8 9">DSM 102852</strain>
    </source>
</reference>
<dbReference type="OrthoDB" id="9769707at2"/>
<evidence type="ECO:0000256" key="3">
    <source>
        <dbReference type="ARBA" id="ARBA00022692"/>
    </source>
</evidence>
<dbReference type="PANTHER" id="PTHR12815:SF47">
    <property type="entry name" value="TRANSLOCATION AND ASSEMBLY MODULE SUBUNIT TAMA"/>
    <property type="match status" value="1"/>
</dbReference>
<evidence type="ECO:0000256" key="6">
    <source>
        <dbReference type="ARBA" id="ARBA00023237"/>
    </source>
</evidence>
<name>A0A4R6YBR4_9BURK</name>
<protein>
    <submittedName>
        <fullName evidence="8">Autotransporter secretion outer membrane protein TamA</fullName>
    </submittedName>
</protein>
<evidence type="ECO:0000256" key="2">
    <source>
        <dbReference type="ARBA" id="ARBA00022452"/>
    </source>
</evidence>